<keyword evidence="6" id="KW-1185">Reference proteome</keyword>
<dbReference type="RefSeq" id="WP_025834416.1">
    <property type="nucleotide sequence ID" value="NZ_CABMFG010000028.1"/>
</dbReference>
<feature type="compositionally biased region" description="Polar residues" evidence="1">
    <location>
        <begin position="176"/>
        <end position="188"/>
    </location>
</feature>
<dbReference type="eggNOG" id="COG1595">
    <property type="taxonomic scope" value="Bacteria"/>
</dbReference>
<dbReference type="EMBL" id="QSCF01000028">
    <property type="protein sequence ID" value="RGX77353.1"/>
    <property type="molecule type" value="Genomic_DNA"/>
</dbReference>
<name>A0A1M6H697_9BACE</name>
<dbReference type="Pfam" id="PF13568">
    <property type="entry name" value="OMP_b-brl_2"/>
    <property type="match status" value="1"/>
</dbReference>
<feature type="transmembrane region" description="Helical" evidence="2">
    <location>
        <begin position="54"/>
        <end position="74"/>
    </location>
</feature>
<dbReference type="InterPro" id="IPR011250">
    <property type="entry name" value="OMP/PagP_B-barrel"/>
</dbReference>
<keyword evidence="2" id="KW-0472">Membrane</keyword>
<organism evidence="5 6">
    <name type="scientific">Bacteroides stercorirosoris</name>
    <dbReference type="NCBI Taxonomy" id="871324"/>
    <lineage>
        <taxon>Bacteria</taxon>
        <taxon>Pseudomonadati</taxon>
        <taxon>Bacteroidota</taxon>
        <taxon>Bacteroidia</taxon>
        <taxon>Bacteroidales</taxon>
        <taxon>Bacteroidaceae</taxon>
        <taxon>Bacteroides</taxon>
    </lineage>
</organism>
<feature type="domain" description="Outer membrane protein beta-barrel" evidence="3">
    <location>
        <begin position="292"/>
        <end position="381"/>
    </location>
</feature>
<keyword evidence="2" id="KW-0812">Transmembrane</keyword>
<dbReference type="SUPFAM" id="SSF56925">
    <property type="entry name" value="OMPA-like"/>
    <property type="match status" value="1"/>
</dbReference>
<reference evidence="5" key="2">
    <citation type="submission" date="2016-11" db="EMBL/GenBank/DDBJ databases">
        <authorList>
            <person name="Jaros S."/>
            <person name="Januszkiewicz K."/>
            <person name="Wedrychowicz H."/>
        </authorList>
    </citation>
    <scope>NUCLEOTIDE SEQUENCE [LARGE SCALE GENOMIC DNA]</scope>
    <source>
        <strain evidence="5">DSM 26884</strain>
    </source>
</reference>
<gene>
    <name evidence="4" type="ORF">DXA68_16060</name>
    <name evidence="5" type="ORF">SAMN05444350_11772</name>
</gene>
<dbReference type="Gene3D" id="2.40.160.20">
    <property type="match status" value="1"/>
</dbReference>
<reference evidence="6" key="1">
    <citation type="submission" date="2016-11" db="EMBL/GenBank/DDBJ databases">
        <authorList>
            <person name="Varghese N."/>
            <person name="Submissions S."/>
        </authorList>
    </citation>
    <scope>NUCLEOTIDE SEQUENCE [LARGE SCALE GENOMIC DNA]</scope>
    <source>
        <strain evidence="6">DSM 26884</strain>
    </source>
</reference>
<evidence type="ECO:0000259" key="3">
    <source>
        <dbReference type="Pfam" id="PF13568"/>
    </source>
</evidence>
<evidence type="ECO:0000313" key="7">
    <source>
        <dbReference type="Proteomes" id="UP000286075"/>
    </source>
</evidence>
<protein>
    <submittedName>
        <fullName evidence="5">Outer membrane protein beta-barrel domain-containing protein</fullName>
    </submittedName>
    <submittedName>
        <fullName evidence="4">PorT family protein</fullName>
    </submittedName>
</protein>
<sequence length="445" mass="48722">MMKDDELWLKKIKERLDDYSEPLPDTGWERLEKALPASPSMSVGTKKNILFRRWAMTAAAVVLVAVSSVSLWLMQSPVMDDVRRSAGPALAIIPDALPEQAKPATQGEQPEPVIRRVVEQGSDSHHQSLVAQRLETEGTNVRTGEELPGEGAGTRMTEVNEGLPVSEGTEKVAEENVTSGQAMENTSSKQEKDDRRVYRPSGKDKLHLPSEKKSSREEKGWAVGLSVGNTGGLVSLDNAGDMQTPQNSGPLFSDKLDLTNVSNGILSIPEGQELVFDGGVPYLRKSTRVVRDIKHKQPISFGVSVRKSLPKNFSVETGVTYTMLASEITYEGSSEKIDQKLHYIGIPVRANWNFINNKNFTMYVSAGGAVEKCVYGKVGGEKETVKPVQLSVMGAVGAQYNISNRVGIYVEPGVSYFFDDGSAIETIRKENPTNFTLQAGIRLTY</sequence>
<dbReference type="GeneID" id="92712924"/>
<dbReference type="InterPro" id="IPR025665">
    <property type="entry name" value="Beta-barrel_OMP_2"/>
</dbReference>
<dbReference type="OrthoDB" id="1150526at2"/>
<dbReference type="AlphaFoldDB" id="A0A1M6H697"/>
<dbReference type="EMBL" id="FQZN01000017">
    <property type="protein sequence ID" value="SHJ17751.1"/>
    <property type="molecule type" value="Genomic_DNA"/>
</dbReference>
<accession>A0A1M6H697</accession>
<evidence type="ECO:0000313" key="4">
    <source>
        <dbReference type="EMBL" id="RGX77353.1"/>
    </source>
</evidence>
<feature type="compositionally biased region" description="Basic and acidic residues" evidence="1">
    <location>
        <begin position="189"/>
        <end position="220"/>
    </location>
</feature>
<evidence type="ECO:0000313" key="6">
    <source>
        <dbReference type="Proteomes" id="UP000184192"/>
    </source>
</evidence>
<feature type="region of interest" description="Disordered" evidence="1">
    <location>
        <begin position="120"/>
        <end position="220"/>
    </location>
</feature>
<dbReference type="Proteomes" id="UP000286075">
    <property type="component" value="Unassembled WGS sequence"/>
</dbReference>
<proteinExistence type="predicted"/>
<dbReference type="Proteomes" id="UP000184192">
    <property type="component" value="Unassembled WGS sequence"/>
</dbReference>
<reference evidence="4 7" key="3">
    <citation type="submission" date="2018-08" db="EMBL/GenBank/DDBJ databases">
        <title>A genome reference for cultivated species of the human gut microbiota.</title>
        <authorList>
            <person name="Zou Y."/>
            <person name="Xue W."/>
            <person name="Luo G."/>
        </authorList>
    </citation>
    <scope>NUCLEOTIDE SEQUENCE [LARGE SCALE GENOMIC DNA]</scope>
    <source>
        <strain evidence="4 7">OF03-9BH</strain>
    </source>
</reference>
<keyword evidence="2" id="KW-1133">Transmembrane helix</keyword>
<evidence type="ECO:0000313" key="5">
    <source>
        <dbReference type="EMBL" id="SHJ17751.1"/>
    </source>
</evidence>
<evidence type="ECO:0000256" key="1">
    <source>
        <dbReference type="SAM" id="MobiDB-lite"/>
    </source>
</evidence>
<evidence type="ECO:0000256" key="2">
    <source>
        <dbReference type="SAM" id="Phobius"/>
    </source>
</evidence>